<dbReference type="InterPro" id="IPR022996">
    <property type="entry name" value="UPF0310"/>
</dbReference>
<dbReference type="Pfam" id="PF01878">
    <property type="entry name" value="EVE"/>
    <property type="match status" value="1"/>
</dbReference>
<evidence type="ECO:0000313" key="3">
    <source>
        <dbReference type="EMBL" id="NGN44900.1"/>
    </source>
</evidence>
<comment type="similarity">
    <text evidence="1">Belongs to the UPF0310 family.</text>
</comment>
<accession>A0A7C9RBC8</accession>
<dbReference type="NCBIfam" id="NF002616">
    <property type="entry name" value="PRK02268.1-2"/>
    <property type="match status" value="1"/>
</dbReference>
<sequence>MPNNWIAIASAEHVRRGRADGFMQVCHGKAGPLRRIAAGDGIAYYSPSVTFGGNDKLQAFTAIGRARSGDPYLFDTGCGFRPYRRDVDWLAACEAPIRPLLDALDFTAGHRNWGYQFRFGLFSVSAHDFDLIAEAMGARLPEPA</sequence>
<reference evidence="3 4" key="1">
    <citation type="submission" date="2020-02" db="EMBL/GenBank/DDBJ databases">
        <title>Genome sequence of the type strain CGMCC 1.15528 of Mesorhizobium zhangyense.</title>
        <authorList>
            <person name="Gao J."/>
            <person name="Sun J."/>
        </authorList>
    </citation>
    <scope>NUCLEOTIDE SEQUENCE [LARGE SCALE GENOMIC DNA]</scope>
    <source>
        <strain evidence="3 4">CGMCC 1.15528</strain>
    </source>
</reference>
<dbReference type="Gene3D" id="3.10.590.10">
    <property type="entry name" value="ph1033 like domains"/>
    <property type="match status" value="1"/>
</dbReference>
<gene>
    <name evidence="3" type="ORF">G6N74_27970</name>
</gene>
<dbReference type="Proteomes" id="UP000481252">
    <property type="component" value="Unassembled WGS sequence"/>
</dbReference>
<keyword evidence="4" id="KW-1185">Reference proteome</keyword>
<dbReference type="InterPro" id="IPR002740">
    <property type="entry name" value="EVE_domain"/>
</dbReference>
<dbReference type="RefSeq" id="WP_165121274.1">
    <property type="nucleotide sequence ID" value="NZ_JAAKZG010000021.1"/>
</dbReference>
<dbReference type="EMBL" id="JAAKZG010000021">
    <property type="protein sequence ID" value="NGN44900.1"/>
    <property type="molecule type" value="Genomic_DNA"/>
</dbReference>
<dbReference type="InterPro" id="IPR015947">
    <property type="entry name" value="PUA-like_sf"/>
</dbReference>
<dbReference type="AlphaFoldDB" id="A0A7C9RBC8"/>
<protein>
    <recommendedName>
        <fullName evidence="1">UPF0310 protein G6N74_27970</fullName>
    </recommendedName>
</protein>
<evidence type="ECO:0000256" key="1">
    <source>
        <dbReference type="HAMAP-Rule" id="MF_00771"/>
    </source>
</evidence>
<comment type="caution">
    <text evidence="3">The sequence shown here is derived from an EMBL/GenBank/DDBJ whole genome shotgun (WGS) entry which is preliminary data.</text>
</comment>
<dbReference type="HAMAP" id="MF_00771">
    <property type="entry name" value="UPF0310"/>
    <property type="match status" value="1"/>
</dbReference>
<name>A0A7C9RBC8_9HYPH</name>
<organism evidence="3 4">
    <name type="scientific">Mesorhizobium zhangyense</name>
    <dbReference type="NCBI Taxonomy" id="1776730"/>
    <lineage>
        <taxon>Bacteria</taxon>
        <taxon>Pseudomonadati</taxon>
        <taxon>Pseudomonadota</taxon>
        <taxon>Alphaproteobacteria</taxon>
        <taxon>Hyphomicrobiales</taxon>
        <taxon>Phyllobacteriaceae</taxon>
        <taxon>Mesorhizobium</taxon>
    </lineage>
</organism>
<evidence type="ECO:0000313" key="4">
    <source>
        <dbReference type="Proteomes" id="UP000481252"/>
    </source>
</evidence>
<dbReference type="SUPFAM" id="SSF88697">
    <property type="entry name" value="PUA domain-like"/>
    <property type="match status" value="1"/>
</dbReference>
<dbReference type="CDD" id="cd21132">
    <property type="entry name" value="EVE-like"/>
    <property type="match status" value="1"/>
</dbReference>
<feature type="domain" description="EVE" evidence="2">
    <location>
        <begin position="3"/>
        <end position="134"/>
    </location>
</feature>
<evidence type="ECO:0000259" key="2">
    <source>
        <dbReference type="Pfam" id="PF01878"/>
    </source>
</evidence>
<proteinExistence type="inferred from homology"/>